<evidence type="ECO:0000313" key="1">
    <source>
        <dbReference type="EMBL" id="KAJ2792452.1"/>
    </source>
</evidence>
<comment type="caution">
    <text evidence="1">The sequence shown here is derived from an EMBL/GenBank/DDBJ whole genome shotgun (WGS) entry which is preliminary data.</text>
</comment>
<proteinExistence type="predicted"/>
<dbReference type="Proteomes" id="UP001140066">
    <property type="component" value="Unassembled WGS sequence"/>
</dbReference>
<dbReference type="EMBL" id="JANBUK010000026">
    <property type="protein sequence ID" value="KAJ2792452.1"/>
    <property type="molecule type" value="Genomic_DNA"/>
</dbReference>
<keyword evidence="2" id="KW-1185">Reference proteome</keyword>
<gene>
    <name evidence="1" type="ORF">GGI18_000395</name>
</gene>
<evidence type="ECO:0000313" key="2">
    <source>
        <dbReference type="Proteomes" id="UP001140066"/>
    </source>
</evidence>
<protein>
    <submittedName>
        <fullName evidence="1">Uncharacterized protein</fullName>
    </submittedName>
</protein>
<reference evidence="1" key="1">
    <citation type="submission" date="2022-07" db="EMBL/GenBank/DDBJ databases">
        <title>Phylogenomic reconstructions and comparative analyses of Kickxellomycotina fungi.</title>
        <authorList>
            <person name="Reynolds N.K."/>
            <person name="Stajich J.E."/>
            <person name="Barry K."/>
            <person name="Grigoriev I.V."/>
            <person name="Crous P."/>
            <person name="Smith M.E."/>
        </authorList>
    </citation>
    <scope>NUCLEOTIDE SEQUENCE</scope>
    <source>
        <strain evidence="1">BCRC 34191</strain>
    </source>
</reference>
<accession>A0ACC1KPK5</accession>
<name>A0ACC1KPK5_9FUNG</name>
<organism evidence="1 2">
    <name type="scientific">Coemansia linderi</name>
    <dbReference type="NCBI Taxonomy" id="2663919"/>
    <lineage>
        <taxon>Eukaryota</taxon>
        <taxon>Fungi</taxon>
        <taxon>Fungi incertae sedis</taxon>
        <taxon>Zoopagomycota</taxon>
        <taxon>Kickxellomycotina</taxon>
        <taxon>Kickxellomycetes</taxon>
        <taxon>Kickxellales</taxon>
        <taxon>Kickxellaceae</taxon>
        <taxon>Coemansia</taxon>
    </lineage>
</organism>
<sequence>MSISLSAFTEELRDLYANGALYESYVAQFKTADELCMIEATLFIDQNYAQAAYLHEEIKFYELLMINAADGEMPGGVDFVWINDDMESCELAKEFKRNAALLEKSSLPSRAV</sequence>